<proteinExistence type="predicted"/>
<evidence type="ECO:0000313" key="1">
    <source>
        <dbReference type="EMBL" id="KAF7370457.1"/>
    </source>
</evidence>
<reference evidence="1" key="1">
    <citation type="submission" date="2020-05" db="EMBL/GenBank/DDBJ databases">
        <title>Mycena genomes resolve the evolution of fungal bioluminescence.</title>
        <authorList>
            <person name="Tsai I.J."/>
        </authorList>
    </citation>
    <scope>NUCLEOTIDE SEQUENCE</scope>
    <source>
        <strain evidence="1">160909Yilan</strain>
    </source>
</reference>
<dbReference type="EMBL" id="JACAZH010000004">
    <property type="protein sequence ID" value="KAF7370457.1"/>
    <property type="molecule type" value="Genomic_DNA"/>
</dbReference>
<sequence>MFPQSLQVYSTLTIQLRNDYLPRNLLLYPRFEFKLDLDPLGSRLNQRRSRGLYYASPARLTGVLVSALADTERAYLVAVENGVLCGLADSDTAQRLAVSQLKVSVIRETSLRSSLSTFSALCDMFNIRRTVVILRCLGEVRELGTHIEISNETQLREVSHPLSNRKTISLRRRGSLV</sequence>
<dbReference type="OrthoDB" id="3031870at2759"/>
<accession>A0A8H6Z432</accession>
<dbReference type="Proteomes" id="UP000623467">
    <property type="component" value="Unassembled WGS sequence"/>
</dbReference>
<dbReference type="AlphaFoldDB" id="A0A8H6Z432"/>
<keyword evidence="2" id="KW-1185">Reference proteome</keyword>
<comment type="caution">
    <text evidence="1">The sequence shown here is derived from an EMBL/GenBank/DDBJ whole genome shotgun (WGS) entry which is preliminary data.</text>
</comment>
<organism evidence="1 2">
    <name type="scientific">Mycena sanguinolenta</name>
    <dbReference type="NCBI Taxonomy" id="230812"/>
    <lineage>
        <taxon>Eukaryota</taxon>
        <taxon>Fungi</taxon>
        <taxon>Dikarya</taxon>
        <taxon>Basidiomycota</taxon>
        <taxon>Agaricomycotina</taxon>
        <taxon>Agaricomycetes</taxon>
        <taxon>Agaricomycetidae</taxon>
        <taxon>Agaricales</taxon>
        <taxon>Marasmiineae</taxon>
        <taxon>Mycenaceae</taxon>
        <taxon>Mycena</taxon>
    </lineage>
</organism>
<name>A0A8H6Z432_9AGAR</name>
<gene>
    <name evidence="1" type="ORF">MSAN_00677500</name>
</gene>
<protein>
    <submittedName>
        <fullName evidence="1">Uncharacterized protein</fullName>
    </submittedName>
</protein>
<evidence type="ECO:0000313" key="2">
    <source>
        <dbReference type="Proteomes" id="UP000623467"/>
    </source>
</evidence>